<comment type="caution">
    <text evidence="2">The sequence shown here is derived from an EMBL/GenBank/DDBJ whole genome shotgun (WGS) entry which is preliminary data.</text>
</comment>
<dbReference type="Proteomes" id="UP000295070">
    <property type="component" value="Chromosome 14"/>
</dbReference>
<organism evidence="2 3">
    <name type="scientific">Perca flavescens</name>
    <name type="common">American yellow perch</name>
    <name type="synonym">Morone flavescens</name>
    <dbReference type="NCBI Taxonomy" id="8167"/>
    <lineage>
        <taxon>Eukaryota</taxon>
        <taxon>Metazoa</taxon>
        <taxon>Chordata</taxon>
        <taxon>Craniata</taxon>
        <taxon>Vertebrata</taxon>
        <taxon>Euteleostomi</taxon>
        <taxon>Actinopterygii</taxon>
        <taxon>Neopterygii</taxon>
        <taxon>Teleostei</taxon>
        <taxon>Neoteleostei</taxon>
        <taxon>Acanthomorphata</taxon>
        <taxon>Eupercaria</taxon>
        <taxon>Perciformes</taxon>
        <taxon>Percoidei</taxon>
        <taxon>Percidae</taxon>
        <taxon>Percinae</taxon>
        <taxon>Perca</taxon>
    </lineage>
</organism>
<feature type="region of interest" description="Disordered" evidence="1">
    <location>
        <begin position="19"/>
        <end position="53"/>
    </location>
</feature>
<proteinExistence type="predicted"/>
<evidence type="ECO:0000256" key="1">
    <source>
        <dbReference type="SAM" id="MobiDB-lite"/>
    </source>
</evidence>
<accession>A0A484CP78</accession>
<dbReference type="EMBL" id="SCKG01000014">
    <property type="protein sequence ID" value="TDH03763.1"/>
    <property type="molecule type" value="Genomic_DNA"/>
</dbReference>
<reference evidence="2 3" key="1">
    <citation type="submission" date="2019-01" db="EMBL/GenBank/DDBJ databases">
        <title>A chromosome-scale genome assembly of the yellow perch, Perca flavescens.</title>
        <authorList>
            <person name="Feron R."/>
            <person name="Morvezen R."/>
            <person name="Bestin A."/>
            <person name="Haffray P."/>
            <person name="Klopp C."/>
            <person name="Zahm M."/>
            <person name="Cabau C."/>
            <person name="Roques C."/>
            <person name="Donnadieu C."/>
            <person name="Bouchez O."/>
            <person name="Christie M."/>
            <person name="Larson W."/>
            <person name="Guiguen Y."/>
        </authorList>
    </citation>
    <scope>NUCLEOTIDE SEQUENCE [LARGE SCALE GENOMIC DNA]</scope>
    <source>
        <strain evidence="2">YP-PL-M2</strain>
        <tissue evidence="2">Blood</tissue>
    </source>
</reference>
<gene>
    <name evidence="2" type="ORF">EPR50_G00145580</name>
</gene>
<keyword evidence="3" id="KW-1185">Reference proteome</keyword>
<sequence>MLIHDSEVDIPLEMGVFSCNSPQHAESTRADTPTQEMVSSSQSTPPPKKNKVNVATQCDPDEIIILSDSE</sequence>
<name>A0A484CP78_PERFV</name>
<dbReference type="AlphaFoldDB" id="A0A484CP78"/>
<evidence type="ECO:0000313" key="2">
    <source>
        <dbReference type="EMBL" id="TDH03763.1"/>
    </source>
</evidence>
<protein>
    <submittedName>
        <fullName evidence="2">Uncharacterized protein</fullName>
    </submittedName>
</protein>
<evidence type="ECO:0000313" key="3">
    <source>
        <dbReference type="Proteomes" id="UP000295070"/>
    </source>
</evidence>
<feature type="compositionally biased region" description="Polar residues" evidence="1">
    <location>
        <begin position="19"/>
        <end position="43"/>
    </location>
</feature>
<dbReference type="STRING" id="8167.A0A484CP78"/>